<dbReference type="OrthoDB" id="5379121at2759"/>
<comment type="caution">
    <text evidence="1">The sequence shown here is derived from an EMBL/GenBank/DDBJ whole genome shotgun (WGS) entry which is preliminary data.</text>
</comment>
<sequence length="161" mass="17889">MLAKCVGNEADAEWQVQLRLRSTGTDNRYKLTEQTYADELFQCSVRISRPDNETFNWVVPDGSNNDLRSGSDTVNNNNGSFTAPGLPRDLKVSNTGAQGTMLSLVYAVSGTDPDFLTWDSDDVGDGRGPLTDARSPFNYCSQTTESNGEWQKECWFGYYNS</sequence>
<dbReference type="AlphaFoldDB" id="A0A423VYK7"/>
<protein>
    <submittedName>
        <fullName evidence="1">Uncharacterized protein</fullName>
    </submittedName>
</protein>
<gene>
    <name evidence="1" type="ORF">VSDG_05018</name>
</gene>
<name>A0A423VYK7_CYTCH</name>
<keyword evidence="2" id="KW-1185">Reference proteome</keyword>
<dbReference type="Proteomes" id="UP000284375">
    <property type="component" value="Unassembled WGS sequence"/>
</dbReference>
<reference evidence="1 2" key="1">
    <citation type="submission" date="2015-09" db="EMBL/GenBank/DDBJ databases">
        <title>Host preference determinants of Valsa canker pathogens revealed by comparative genomics.</title>
        <authorList>
            <person name="Yin Z."/>
            <person name="Huang L."/>
        </authorList>
    </citation>
    <scope>NUCLEOTIDE SEQUENCE [LARGE SCALE GENOMIC DNA]</scope>
    <source>
        <strain evidence="1 2">YSFL</strain>
    </source>
</reference>
<organism evidence="1 2">
    <name type="scientific">Cytospora chrysosperma</name>
    <name type="common">Cytospora canker fungus</name>
    <name type="synonym">Sphaeria chrysosperma</name>
    <dbReference type="NCBI Taxonomy" id="252740"/>
    <lineage>
        <taxon>Eukaryota</taxon>
        <taxon>Fungi</taxon>
        <taxon>Dikarya</taxon>
        <taxon>Ascomycota</taxon>
        <taxon>Pezizomycotina</taxon>
        <taxon>Sordariomycetes</taxon>
        <taxon>Sordariomycetidae</taxon>
        <taxon>Diaporthales</taxon>
        <taxon>Cytosporaceae</taxon>
        <taxon>Cytospora</taxon>
    </lineage>
</organism>
<accession>A0A423VYK7</accession>
<evidence type="ECO:0000313" key="1">
    <source>
        <dbReference type="EMBL" id="ROV96116.1"/>
    </source>
</evidence>
<dbReference type="EMBL" id="LJZO01000021">
    <property type="protein sequence ID" value="ROV96116.1"/>
    <property type="molecule type" value="Genomic_DNA"/>
</dbReference>
<evidence type="ECO:0000313" key="2">
    <source>
        <dbReference type="Proteomes" id="UP000284375"/>
    </source>
</evidence>
<proteinExistence type="predicted"/>